<dbReference type="InterPro" id="IPR023395">
    <property type="entry name" value="MCP_dom_sf"/>
</dbReference>
<dbReference type="GO" id="GO:0016020">
    <property type="term" value="C:membrane"/>
    <property type="evidence" value="ECO:0007669"/>
    <property type="project" value="UniProtKB-SubCell"/>
</dbReference>
<accession>A0AAV9IPM1</accession>
<keyword evidence="4 8" id="KW-0812">Transmembrane</keyword>
<evidence type="ECO:0000256" key="3">
    <source>
        <dbReference type="ARBA" id="ARBA00022448"/>
    </source>
</evidence>
<dbReference type="InterPro" id="IPR044712">
    <property type="entry name" value="SLC25A32-like"/>
</dbReference>
<keyword evidence="3 9" id="KW-0813">Transport</keyword>
<feature type="region of interest" description="Disordered" evidence="10">
    <location>
        <begin position="1"/>
        <end position="58"/>
    </location>
</feature>
<dbReference type="Proteomes" id="UP001301350">
    <property type="component" value="Unassembled WGS sequence"/>
</dbReference>
<evidence type="ECO:0000256" key="1">
    <source>
        <dbReference type="ARBA" id="ARBA00004141"/>
    </source>
</evidence>
<reference evidence="11 12" key="1">
    <citation type="submission" date="2022-07" db="EMBL/GenBank/DDBJ databases">
        <title>Genome-wide signatures of adaptation to extreme environments.</title>
        <authorList>
            <person name="Cho C.H."/>
            <person name="Yoon H.S."/>
        </authorList>
    </citation>
    <scope>NUCLEOTIDE SEQUENCE [LARGE SCALE GENOMIC DNA]</scope>
    <source>
        <strain evidence="11 12">DBV 063 E5</strain>
    </source>
</reference>
<dbReference type="GO" id="GO:0006862">
    <property type="term" value="P:nucleotide transport"/>
    <property type="evidence" value="ECO:0007669"/>
    <property type="project" value="InterPro"/>
</dbReference>
<dbReference type="InterPro" id="IPR018108">
    <property type="entry name" value="MCP_transmembrane"/>
</dbReference>
<sequence length="394" mass="42405">MKPAASDAMALAPEDNVQFSLSADADADGGEGSVTDKARRAPSRAHADDLSEPDTHKPRDSMVYMVAGVGGGCLSTLALHPFDTVKTRLQAAASPAAGAAHFDYRSVADAVATIARNEGLGRGLYRGVVPALLGSSISWGIYFECYQRAKALLSCASGLLDSQLLTADRTMNHLLSGTVAGVFTVLATNPIWLLKTRMQLENAQHQVGGMGASARGPYSNLVRAILSVWRHDGPLGFYRGVGPSLLLVSHGAIQFAAYERIRSVLLHRRRRASEATRGRAPDEAAASSRERDSHGLGSAALTIGENLIAATLSKVIASIATYPFQVARTRMQQHRADQRLYGNMSRALRTIVVLHGLRGLYRGMTANLLRVTPSSAITFVCYEQISHFLLQRRR</sequence>
<organism evidence="11 12">
    <name type="scientific">Cyanidium caldarium</name>
    <name type="common">Red alga</name>
    <dbReference type="NCBI Taxonomy" id="2771"/>
    <lineage>
        <taxon>Eukaryota</taxon>
        <taxon>Rhodophyta</taxon>
        <taxon>Bangiophyceae</taxon>
        <taxon>Cyanidiales</taxon>
        <taxon>Cyanidiaceae</taxon>
        <taxon>Cyanidium</taxon>
    </lineage>
</organism>
<feature type="region of interest" description="Disordered" evidence="10">
    <location>
        <begin position="272"/>
        <end position="291"/>
    </location>
</feature>
<dbReference type="SUPFAM" id="SSF103506">
    <property type="entry name" value="Mitochondrial carrier"/>
    <property type="match status" value="1"/>
</dbReference>
<feature type="compositionally biased region" description="Basic and acidic residues" evidence="10">
    <location>
        <begin position="34"/>
        <end position="58"/>
    </location>
</feature>
<keyword evidence="12" id="KW-1185">Reference proteome</keyword>
<comment type="caution">
    <text evidence="11">The sequence shown here is derived from an EMBL/GenBank/DDBJ whole genome shotgun (WGS) entry which is preliminary data.</text>
</comment>
<keyword evidence="6" id="KW-1133">Transmembrane helix</keyword>
<dbReference type="AlphaFoldDB" id="A0AAV9IPM1"/>
<evidence type="ECO:0000256" key="8">
    <source>
        <dbReference type="PROSITE-ProRule" id="PRU00282"/>
    </source>
</evidence>
<evidence type="ECO:0000313" key="11">
    <source>
        <dbReference type="EMBL" id="KAK4534212.1"/>
    </source>
</evidence>
<feature type="repeat" description="Solcar" evidence="8">
    <location>
        <begin position="168"/>
        <end position="264"/>
    </location>
</feature>
<evidence type="ECO:0000256" key="9">
    <source>
        <dbReference type="RuleBase" id="RU000488"/>
    </source>
</evidence>
<keyword evidence="7 8" id="KW-0472">Membrane</keyword>
<name>A0AAV9IPM1_CYACA</name>
<comment type="similarity">
    <text evidence="2 9">Belongs to the mitochondrial carrier (TC 2.A.29) family.</text>
</comment>
<comment type="subcellular location">
    <subcellularLocation>
        <location evidence="1">Membrane</location>
        <topology evidence="1">Multi-pass membrane protein</topology>
    </subcellularLocation>
</comment>
<evidence type="ECO:0000256" key="5">
    <source>
        <dbReference type="ARBA" id="ARBA00022737"/>
    </source>
</evidence>
<dbReference type="GO" id="GO:0055085">
    <property type="term" value="P:transmembrane transport"/>
    <property type="evidence" value="ECO:0007669"/>
    <property type="project" value="InterPro"/>
</dbReference>
<dbReference type="PROSITE" id="PS50920">
    <property type="entry name" value="SOLCAR"/>
    <property type="match status" value="3"/>
</dbReference>
<dbReference type="Gene3D" id="1.50.40.10">
    <property type="entry name" value="Mitochondrial carrier domain"/>
    <property type="match status" value="2"/>
</dbReference>
<evidence type="ECO:0000313" key="12">
    <source>
        <dbReference type="Proteomes" id="UP001301350"/>
    </source>
</evidence>
<evidence type="ECO:0000256" key="4">
    <source>
        <dbReference type="ARBA" id="ARBA00022692"/>
    </source>
</evidence>
<keyword evidence="5" id="KW-0677">Repeat</keyword>
<protein>
    <submittedName>
        <fullName evidence="11">Uncharacterized protein</fullName>
    </submittedName>
</protein>
<evidence type="ECO:0000256" key="6">
    <source>
        <dbReference type="ARBA" id="ARBA00022989"/>
    </source>
</evidence>
<proteinExistence type="inferred from homology"/>
<feature type="repeat" description="Solcar" evidence="8">
    <location>
        <begin position="59"/>
        <end position="152"/>
    </location>
</feature>
<dbReference type="Pfam" id="PF00153">
    <property type="entry name" value="Mito_carr"/>
    <property type="match status" value="3"/>
</dbReference>
<gene>
    <name evidence="11" type="ORF">CDCA_CDCA01G0237</name>
</gene>
<evidence type="ECO:0000256" key="2">
    <source>
        <dbReference type="ARBA" id="ARBA00006375"/>
    </source>
</evidence>
<feature type="repeat" description="Solcar" evidence="8">
    <location>
        <begin position="301"/>
        <end position="388"/>
    </location>
</feature>
<evidence type="ECO:0000256" key="7">
    <source>
        <dbReference type="ARBA" id="ARBA00023136"/>
    </source>
</evidence>
<evidence type="ECO:0000256" key="10">
    <source>
        <dbReference type="SAM" id="MobiDB-lite"/>
    </source>
</evidence>
<dbReference type="EMBL" id="JANCYW010000001">
    <property type="protein sequence ID" value="KAK4534212.1"/>
    <property type="molecule type" value="Genomic_DNA"/>
</dbReference>
<dbReference type="PANTHER" id="PTHR45683">
    <property type="entry name" value="MITOCHONDRIAL NICOTINAMIDE ADENINE DINUCLEOTIDE TRANSPORTER 1-RELATED-RELATED"/>
    <property type="match status" value="1"/>
</dbReference>